<evidence type="ECO:0000259" key="2">
    <source>
        <dbReference type="PROSITE" id="PS50883"/>
    </source>
</evidence>
<dbReference type="CDD" id="cd01949">
    <property type="entry name" value="GGDEF"/>
    <property type="match status" value="1"/>
</dbReference>
<dbReference type="SMART" id="SM00267">
    <property type="entry name" value="GGDEF"/>
    <property type="match status" value="1"/>
</dbReference>
<dbReference type="CDD" id="cd01948">
    <property type="entry name" value="EAL"/>
    <property type="match status" value="1"/>
</dbReference>
<dbReference type="InterPro" id="IPR000160">
    <property type="entry name" value="GGDEF_dom"/>
</dbReference>
<dbReference type="NCBIfam" id="TIGR00254">
    <property type="entry name" value="GGDEF"/>
    <property type="match status" value="1"/>
</dbReference>
<dbReference type="InterPro" id="IPR035919">
    <property type="entry name" value="EAL_sf"/>
</dbReference>
<evidence type="ECO:0000313" key="4">
    <source>
        <dbReference type="EMBL" id="OIJ18805.1"/>
    </source>
</evidence>
<feature type="transmembrane region" description="Helical" evidence="1">
    <location>
        <begin position="12"/>
        <end position="29"/>
    </location>
</feature>
<dbReference type="PANTHER" id="PTHR33121:SF71">
    <property type="entry name" value="OXYGEN SENSOR PROTEIN DOSP"/>
    <property type="match status" value="1"/>
</dbReference>
<feature type="domain" description="EAL" evidence="2">
    <location>
        <begin position="283"/>
        <end position="537"/>
    </location>
</feature>
<reference evidence="4" key="1">
    <citation type="submission" date="2016-10" db="EMBL/GenBank/DDBJ databases">
        <title>Draft genome sequences of four alkaliphilic bacteria belonging to the Anaerobacillus genus.</title>
        <authorList>
            <person name="Bassil N.M."/>
            <person name="Lloyd J.R."/>
        </authorList>
    </citation>
    <scope>NUCLEOTIDE SEQUENCE [LARGE SCALE GENOMIC DNA]</scope>
    <source>
        <strain evidence="4">NB2006</strain>
    </source>
</reference>
<dbReference type="InterPro" id="IPR050706">
    <property type="entry name" value="Cyclic-di-GMP_PDE-like"/>
</dbReference>
<feature type="domain" description="GGDEF" evidence="3">
    <location>
        <begin position="142"/>
        <end position="274"/>
    </location>
</feature>
<name>A0A1S2M593_9BACI</name>
<evidence type="ECO:0008006" key="5">
    <source>
        <dbReference type="Google" id="ProtNLM"/>
    </source>
</evidence>
<keyword evidence="1" id="KW-1133">Transmembrane helix</keyword>
<dbReference type="AlphaFoldDB" id="A0A1S2M593"/>
<dbReference type="Gene3D" id="3.20.20.450">
    <property type="entry name" value="EAL domain"/>
    <property type="match status" value="1"/>
</dbReference>
<proteinExistence type="predicted"/>
<evidence type="ECO:0000259" key="3">
    <source>
        <dbReference type="PROSITE" id="PS50887"/>
    </source>
</evidence>
<feature type="transmembrane region" description="Helical" evidence="1">
    <location>
        <begin position="58"/>
        <end position="80"/>
    </location>
</feature>
<comment type="caution">
    <text evidence="4">The sequence shown here is derived from an EMBL/GenBank/DDBJ whole genome shotgun (WGS) entry which is preliminary data.</text>
</comment>
<dbReference type="InterPro" id="IPR001633">
    <property type="entry name" value="EAL_dom"/>
</dbReference>
<dbReference type="EMBL" id="LQXD01000086">
    <property type="protein sequence ID" value="OIJ18805.1"/>
    <property type="molecule type" value="Genomic_DNA"/>
</dbReference>
<keyword evidence="1" id="KW-0812">Transmembrane</keyword>
<gene>
    <name evidence="4" type="ORF">AWH56_10245</name>
</gene>
<keyword evidence="1" id="KW-0472">Membrane</keyword>
<protein>
    <recommendedName>
        <fullName evidence="5">GGDEF-domain containing protein</fullName>
    </recommendedName>
</protein>
<dbReference type="Pfam" id="PF00990">
    <property type="entry name" value="GGDEF"/>
    <property type="match status" value="1"/>
</dbReference>
<dbReference type="SMART" id="SM00052">
    <property type="entry name" value="EAL"/>
    <property type="match status" value="1"/>
</dbReference>
<feature type="transmembrane region" description="Helical" evidence="1">
    <location>
        <begin position="86"/>
        <end position="107"/>
    </location>
</feature>
<dbReference type="Pfam" id="PF00563">
    <property type="entry name" value="EAL"/>
    <property type="match status" value="1"/>
</dbReference>
<dbReference type="PANTHER" id="PTHR33121">
    <property type="entry name" value="CYCLIC DI-GMP PHOSPHODIESTERASE PDEF"/>
    <property type="match status" value="1"/>
</dbReference>
<evidence type="ECO:0000256" key="1">
    <source>
        <dbReference type="SAM" id="Phobius"/>
    </source>
</evidence>
<dbReference type="OrthoDB" id="9762141at2"/>
<dbReference type="PROSITE" id="PS50887">
    <property type="entry name" value="GGDEF"/>
    <property type="match status" value="1"/>
</dbReference>
<sequence>MLNLAIKKMKVIGVITLFFIVNTIIIYFANGTSSVFTFLFFIPITYAAWGFGARGGLIVGLISGLIIGPFMPLDVSQQLLQPMFNWVLRVVFFSVYGYGMGSFIFQLERRAEYDSLMGIPNRKFFYNFLTKELQKQKKYNTKSFYIILVNIDDFKNINDSIGHIAADLLLIDIKSRIKRRLSKQDLLARWSGDEFSIIIYRPNIEQLTVVCESIVRTLREPFDINDQQFFINASIGVSSSCDAHESNEILVKEAETAMRYVKERGKNGYKFYTEEMNRNSLQEKLLEANLHKALETGQLELYYQPKIECKENKIYGVEALVRWRKPEEGLIAPGVFIPVAEKTGLIIPIGNWVLKTACQQVQKWKSVGVTDLCISVNVSAIQIQSDDFVRTVSAIIKEAKIEPQLIELEITESSIMENSIENIMKLNELKDIGVRISLDDFGKGYSSLNYLKMLPIDTLKVDKSFIQNIEYDPREKVITEAIIQMSKALGLTVLAEGIENETQFHLLKELNCDAMQGFYFSRPLPIEEIDLKLFPRECY</sequence>
<dbReference type="SUPFAM" id="SSF141868">
    <property type="entry name" value="EAL domain-like"/>
    <property type="match status" value="1"/>
</dbReference>
<dbReference type="Gene3D" id="3.30.70.270">
    <property type="match status" value="1"/>
</dbReference>
<dbReference type="InterPro" id="IPR043128">
    <property type="entry name" value="Rev_trsase/Diguanyl_cyclase"/>
</dbReference>
<organism evidence="4">
    <name type="scientific">Anaerobacillus isosaccharinicus</name>
    <dbReference type="NCBI Taxonomy" id="1532552"/>
    <lineage>
        <taxon>Bacteria</taxon>
        <taxon>Bacillati</taxon>
        <taxon>Bacillota</taxon>
        <taxon>Bacilli</taxon>
        <taxon>Bacillales</taxon>
        <taxon>Bacillaceae</taxon>
        <taxon>Anaerobacillus</taxon>
    </lineage>
</organism>
<dbReference type="GO" id="GO:0071111">
    <property type="term" value="F:cyclic-guanylate-specific phosphodiesterase activity"/>
    <property type="evidence" value="ECO:0007669"/>
    <property type="project" value="InterPro"/>
</dbReference>
<dbReference type="FunFam" id="3.20.20.450:FF:000001">
    <property type="entry name" value="Cyclic di-GMP phosphodiesterase yahA"/>
    <property type="match status" value="1"/>
</dbReference>
<accession>A0A1S2M593</accession>
<dbReference type="PROSITE" id="PS50883">
    <property type="entry name" value="EAL"/>
    <property type="match status" value="1"/>
</dbReference>
<dbReference type="InterPro" id="IPR029787">
    <property type="entry name" value="Nucleotide_cyclase"/>
</dbReference>
<dbReference type="SUPFAM" id="SSF55073">
    <property type="entry name" value="Nucleotide cyclase"/>
    <property type="match status" value="1"/>
</dbReference>